<dbReference type="Proteomes" id="UP000799771">
    <property type="component" value="Unassembled WGS sequence"/>
</dbReference>
<evidence type="ECO:0000313" key="3">
    <source>
        <dbReference type="Proteomes" id="UP000799771"/>
    </source>
</evidence>
<dbReference type="RefSeq" id="XP_033524571.1">
    <property type="nucleotide sequence ID" value="XM_033670342.1"/>
</dbReference>
<name>A0A6A6AGZ2_9PLEO</name>
<gene>
    <name evidence="2" type="ORF">P153DRAFT_384462</name>
</gene>
<evidence type="ECO:0000256" key="1">
    <source>
        <dbReference type="SAM" id="MobiDB-lite"/>
    </source>
</evidence>
<dbReference type="EMBL" id="ML977504">
    <property type="protein sequence ID" value="KAF2130184.1"/>
    <property type="molecule type" value="Genomic_DNA"/>
</dbReference>
<dbReference type="GeneID" id="54410774"/>
<organism evidence="2 3">
    <name type="scientific">Dothidotthia symphoricarpi CBS 119687</name>
    <dbReference type="NCBI Taxonomy" id="1392245"/>
    <lineage>
        <taxon>Eukaryota</taxon>
        <taxon>Fungi</taxon>
        <taxon>Dikarya</taxon>
        <taxon>Ascomycota</taxon>
        <taxon>Pezizomycotina</taxon>
        <taxon>Dothideomycetes</taxon>
        <taxon>Pleosporomycetidae</taxon>
        <taxon>Pleosporales</taxon>
        <taxon>Dothidotthiaceae</taxon>
        <taxon>Dothidotthia</taxon>
    </lineage>
</organism>
<sequence length="173" mass="19349">MVTRVASHGPRHIPEPMQEFTFLTNLSNDSDQLTEDVSPAPQPVDVVEGLTQDQAIQALLKDGMDQQDIMQCVQAYKKASEGNFLAMIKAISYIPHEALLVRIQAAGTVLEAVSKISDTTPPSQFKRPRPNDINDIPKYTGKRERMDSVYDHPPVIDRSANRTTKRYRLDTGT</sequence>
<keyword evidence="3" id="KW-1185">Reference proteome</keyword>
<proteinExistence type="predicted"/>
<evidence type="ECO:0000313" key="2">
    <source>
        <dbReference type="EMBL" id="KAF2130184.1"/>
    </source>
</evidence>
<dbReference type="AlphaFoldDB" id="A0A6A6AGZ2"/>
<feature type="compositionally biased region" description="Basic and acidic residues" evidence="1">
    <location>
        <begin position="141"/>
        <end position="150"/>
    </location>
</feature>
<feature type="region of interest" description="Disordered" evidence="1">
    <location>
        <begin position="118"/>
        <end position="173"/>
    </location>
</feature>
<accession>A0A6A6AGZ2</accession>
<protein>
    <submittedName>
        <fullName evidence="2">Uncharacterized protein</fullName>
    </submittedName>
</protein>
<reference evidence="2" key="1">
    <citation type="journal article" date="2020" name="Stud. Mycol.">
        <title>101 Dothideomycetes genomes: a test case for predicting lifestyles and emergence of pathogens.</title>
        <authorList>
            <person name="Haridas S."/>
            <person name="Albert R."/>
            <person name="Binder M."/>
            <person name="Bloem J."/>
            <person name="Labutti K."/>
            <person name="Salamov A."/>
            <person name="Andreopoulos B."/>
            <person name="Baker S."/>
            <person name="Barry K."/>
            <person name="Bills G."/>
            <person name="Bluhm B."/>
            <person name="Cannon C."/>
            <person name="Castanera R."/>
            <person name="Culley D."/>
            <person name="Daum C."/>
            <person name="Ezra D."/>
            <person name="Gonzalez J."/>
            <person name="Henrissat B."/>
            <person name="Kuo A."/>
            <person name="Liang C."/>
            <person name="Lipzen A."/>
            <person name="Lutzoni F."/>
            <person name="Magnuson J."/>
            <person name="Mondo S."/>
            <person name="Nolan M."/>
            <person name="Ohm R."/>
            <person name="Pangilinan J."/>
            <person name="Park H.-J."/>
            <person name="Ramirez L."/>
            <person name="Alfaro M."/>
            <person name="Sun H."/>
            <person name="Tritt A."/>
            <person name="Yoshinaga Y."/>
            <person name="Zwiers L.-H."/>
            <person name="Turgeon B."/>
            <person name="Goodwin S."/>
            <person name="Spatafora J."/>
            <person name="Crous P."/>
            <person name="Grigoriev I."/>
        </authorList>
    </citation>
    <scope>NUCLEOTIDE SEQUENCE</scope>
    <source>
        <strain evidence="2">CBS 119687</strain>
    </source>
</reference>